<keyword evidence="6" id="KW-0472">Membrane</keyword>
<protein>
    <submittedName>
        <fullName evidence="8">Putative Subtilase family protein</fullName>
    </submittedName>
</protein>
<gene>
    <name evidence="8" type="ORF">ALOHA_HF4000ANIW141N1ctg1g10</name>
</gene>
<feature type="domain" description="Peptidase S8/S53" evidence="7">
    <location>
        <begin position="435"/>
        <end position="702"/>
    </location>
</feature>
<reference evidence="8" key="1">
    <citation type="journal article" date="2008" name="ISME J.">
        <title>Genomic patterns of recombination, clonal divergence and environment in marine microbial populations.</title>
        <authorList>
            <person name="Konstantinidis K.T."/>
            <person name="Delong E.F."/>
        </authorList>
    </citation>
    <scope>NUCLEOTIDE SEQUENCE</scope>
</reference>
<evidence type="ECO:0000256" key="2">
    <source>
        <dbReference type="ARBA" id="ARBA00022670"/>
    </source>
</evidence>
<dbReference type="Gene3D" id="3.40.50.200">
    <property type="entry name" value="Peptidase S8/S53 domain"/>
    <property type="match status" value="2"/>
</dbReference>
<dbReference type="PROSITE" id="PS51892">
    <property type="entry name" value="SUBTILASE"/>
    <property type="match status" value="1"/>
</dbReference>
<organism evidence="8">
    <name type="scientific">uncultured marine crenarchaeote HF4000_ANIW141N1</name>
    <dbReference type="NCBI Taxonomy" id="455580"/>
    <lineage>
        <taxon>Archaea</taxon>
        <taxon>Nitrososphaerota</taxon>
        <taxon>Nitrososphaeria</taxon>
        <taxon>Nitrosopumilales</taxon>
        <taxon>environmental samples</taxon>
    </lineage>
</organism>
<keyword evidence="6" id="KW-0812">Transmembrane</keyword>
<evidence type="ECO:0000256" key="6">
    <source>
        <dbReference type="SAM" id="Phobius"/>
    </source>
</evidence>
<dbReference type="PROSITE" id="PS00138">
    <property type="entry name" value="SUBTILASE_SER"/>
    <property type="match status" value="1"/>
</dbReference>
<evidence type="ECO:0000256" key="5">
    <source>
        <dbReference type="RuleBase" id="RU003355"/>
    </source>
</evidence>
<dbReference type="InterPro" id="IPR034041">
    <property type="entry name" value="STABLE_peptidase"/>
</dbReference>
<dbReference type="GO" id="GO:0006508">
    <property type="term" value="P:proteolysis"/>
    <property type="evidence" value="ECO:0007669"/>
    <property type="project" value="UniProtKB-KW"/>
</dbReference>
<proteinExistence type="inferred from homology"/>
<dbReference type="EMBL" id="EU016616">
    <property type="protein sequence ID" value="ABZ08035.1"/>
    <property type="molecule type" value="Genomic_DNA"/>
</dbReference>
<keyword evidence="4 5" id="KW-0720">Serine protease</keyword>
<feature type="transmembrane region" description="Helical" evidence="6">
    <location>
        <begin position="1388"/>
        <end position="1407"/>
    </location>
</feature>
<evidence type="ECO:0000256" key="1">
    <source>
        <dbReference type="ARBA" id="ARBA00011073"/>
    </source>
</evidence>
<evidence type="ECO:0000256" key="4">
    <source>
        <dbReference type="ARBA" id="ARBA00022825"/>
    </source>
</evidence>
<dbReference type="PROSITE" id="PS00136">
    <property type="entry name" value="SUBTILASE_ASP"/>
    <property type="match status" value="1"/>
</dbReference>
<keyword evidence="2 5" id="KW-0645">Protease</keyword>
<dbReference type="InterPro" id="IPR023828">
    <property type="entry name" value="Peptidase_S8_Ser-AS"/>
</dbReference>
<keyword evidence="6" id="KW-1133">Transmembrane helix</keyword>
<evidence type="ECO:0000259" key="7">
    <source>
        <dbReference type="Pfam" id="PF00082"/>
    </source>
</evidence>
<dbReference type="InterPro" id="IPR015500">
    <property type="entry name" value="Peptidase_S8_subtilisin-rel"/>
</dbReference>
<dbReference type="PANTHER" id="PTHR43806">
    <property type="entry name" value="PEPTIDASE S8"/>
    <property type="match status" value="1"/>
</dbReference>
<dbReference type="InterPro" id="IPR050131">
    <property type="entry name" value="Peptidase_S8_subtilisin-like"/>
</dbReference>
<keyword evidence="3 5" id="KW-0378">Hydrolase</keyword>
<dbReference type="PRINTS" id="PR00723">
    <property type="entry name" value="SUBTILISIN"/>
</dbReference>
<dbReference type="Pfam" id="PF00082">
    <property type="entry name" value="Peptidase_S8"/>
    <property type="match status" value="1"/>
</dbReference>
<dbReference type="InterPro" id="IPR036852">
    <property type="entry name" value="Peptidase_S8/S53_dom_sf"/>
</dbReference>
<evidence type="ECO:0000313" key="8">
    <source>
        <dbReference type="EMBL" id="ABZ08035.1"/>
    </source>
</evidence>
<dbReference type="CDD" id="cd07497">
    <property type="entry name" value="Peptidases_S8_14"/>
    <property type="match status" value="1"/>
</dbReference>
<name>B3T626_9ARCH</name>
<dbReference type="InterPro" id="IPR000209">
    <property type="entry name" value="Peptidase_S8/S53_dom"/>
</dbReference>
<dbReference type="InterPro" id="IPR023827">
    <property type="entry name" value="Peptidase_S8_Asp-AS"/>
</dbReference>
<accession>B3T626</accession>
<sequence>MPKLALLVTVFLFFVFLLQQNSSGIFEDFEQLSTNHDLKLESDLISTDIRETQNNVKRYLVFGSGSFHDAYSQTKNLVYGVDSDSGFFSVGVFNQGQASKLSASGYHVIEDFPLDFHSKYATYNALSKHTQLGNIAQSMKVHDLYNNTGRGITIAIVDTGVDFSNPDIRESLLRDEDNKPVMLDADGQGLVITNSTFAAKISNFGILKNYTKEFPENVTSTVYVKNDGVFLDIIQKGNGTNISVYNGLYPYVDFLPFGTPVFNGTLSHDMKIGKSKSDYIESKSRIYHLGVIYQPHMGFLQVVPVLVTDPNEAGVYDTITPDMSSSWMDYTKRASGDSTTKQNYDFDFTDEDPITIGSGNELLLYDADLPQTEHFWERQADYSAGTVGAQIVDIYGVFSKKAKIDDKLGAVNGTLLPAMDKDGRFFGVMNDPFPHGTSSASVIASKGKMEYDIYNNTKKFSIKGIAPDVKILPVKALWFGDTIYAWLWTAGFDNVENSWIYTGGPRADIISNSWGISNFPNTGYAPGLDISSLLLNALVTPGSLHENYTGVTIVSSAGNSGHGYGTIGAPGISSFGLSVGAVTNNDFVGYGLFKDQPRFGNTTDHSDHVVDFSSRGPGIIGDPKPDLMSIGAYGFVPTLVTKSSADSENEPFILFGGTSMSAPIVAGSAALVAESLNEKEIEYDPFKIRNILMSTADDIKNDPMTQGAGLVNALNAVRTVHGHGGKFIVHNDATFSNIKEVIGTSLHSFNSSSIGIDKFGISDNTFPMTSWFGGRLHPGENTTTEFTIENPTDKTLDITINPIILKLIEKSELDGITEVQLQDPILNKSKTYRPNYVKLTDLPIDVSQSNRTSIIPTDASLMVLNLRFPFDTFMNQTDTVYADDMKISSLYIYDWKDKNNDTEISSDELSLVNRGGSWGTVQEIRISDPSEKFDNEPVVGIYPVPERYSYWNGNTNKNSTSMDYTLSASYFGNKLWDDVSVNSQKISISPKNSSKVTAVLSVPVDMQTGVYQGFMNFEGEHHEINVPVSVGVLKTIDEKNKLNVIIGSSGDELYGSGYVKGAFDMTSRYMAGDWRQYYFDIQDRTINAATINLEWENDDTNFSVFMVDPQGKIVQTNFPSGVFGHFWGWPTTDWLGTSEFSSGGGFFPVKNKDNTSTVLYAPIDQTGTYTLLVHSTLFGGESTTESISLAAKFTTILPDDKPPEIIFVIPEFINKSFDTSPEIIEKNLNFVKYYLDGQEIESETLDYEILTDGLHNLRIHASDIVGNDIENTFSFTVDNIPPEIIVKLPKNGTLVSDSLQIDFKVNDENMADSGAISVLFPDDQSFEDMTFFSYNTTKIDDGSYDLQIIAKDLAENEATKVLSFNVDHTFVQPPPVISKEKKEMPQTSLLIIISTIVIGAIVISIAVKKTRKTSTVIQS</sequence>
<evidence type="ECO:0000256" key="3">
    <source>
        <dbReference type="ARBA" id="ARBA00022801"/>
    </source>
</evidence>
<dbReference type="PANTHER" id="PTHR43806:SF11">
    <property type="entry name" value="CEREVISIN-RELATED"/>
    <property type="match status" value="1"/>
</dbReference>
<dbReference type="GO" id="GO:0004252">
    <property type="term" value="F:serine-type endopeptidase activity"/>
    <property type="evidence" value="ECO:0007669"/>
    <property type="project" value="InterPro"/>
</dbReference>
<comment type="similarity">
    <text evidence="1 5">Belongs to the peptidase S8 family.</text>
</comment>
<dbReference type="SUPFAM" id="SSF52743">
    <property type="entry name" value="Subtilisin-like"/>
    <property type="match status" value="1"/>
</dbReference>